<proteinExistence type="predicted"/>
<dbReference type="AlphaFoldDB" id="A0A7X2RQM4"/>
<comment type="caution">
    <text evidence="1">The sequence shown here is derived from an EMBL/GenBank/DDBJ whole genome shotgun (WGS) entry which is preliminary data.</text>
</comment>
<evidence type="ECO:0000313" key="1">
    <source>
        <dbReference type="EMBL" id="MTD19223.1"/>
    </source>
</evidence>
<dbReference type="RefSeq" id="WP_154742937.1">
    <property type="nucleotide sequence ID" value="NZ_JBHSTG010000002.1"/>
</dbReference>
<reference evidence="1 2" key="1">
    <citation type="submission" date="2019-11" db="EMBL/GenBank/DDBJ databases">
        <title>Pseudmonas karstica sp. nov. and Pseudomonas spelaei sp. nov. from caves.</title>
        <authorList>
            <person name="Zeman M."/>
        </authorList>
    </citation>
    <scope>NUCLEOTIDE SEQUENCE [LARGE SCALE GENOMIC DNA]</scope>
    <source>
        <strain evidence="1 2">CCM 7891</strain>
    </source>
</reference>
<sequence length="204" mass="23354">MMLGVEVFEDAYRKLVSRYAGLTSDVYLVPSKQMSERTDLLDICKVKYDEKLYFNDDTADLEKYGIEGAGGITINFLLAGRGCSAVFVNENCMPEGTREDLVWLWRYNSLHHELMHALDFRKQKNFNTSDRTMDLVGAEVFADQKTLLHLKALSSNGFMKIALQSYASNVKIMGEKGGIRTDIYNRLIKKIDCKTIDYWSTMEI</sequence>
<dbReference type="OrthoDB" id="6865009at2"/>
<dbReference type="Proteomes" id="UP000431485">
    <property type="component" value="Unassembled WGS sequence"/>
</dbReference>
<accession>A0A7X2RQM4</accession>
<organism evidence="1 2">
    <name type="scientific">Pseudomonas karstica</name>
    <dbReference type="NCBI Taxonomy" id="1055468"/>
    <lineage>
        <taxon>Bacteria</taxon>
        <taxon>Pseudomonadati</taxon>
        <taxon>Pseudomonadota</taxon>
        <taxon>Gammaproteobacteria</taxon>
        <taxon>Pseudomonadales</taxon>
        <taxon>Pseudomonadaceae</taxon>
        <taxon>Pseudomonas</taxon>
    </lineage>
</organism>
<protein>
    <submittedName>
        <fullName evidence="1">Uncharacterized protein</fullName>
    </submittedName>
</protein>
<evidence type="ECO:0000313" key="2">
    <source>
        <dbReference type="Proteomes" id="UP000431485"/>
    </source>
</evidence>
<keyword evidence="2" id="KW-1185">Reference proteome</keyword>
<dbReference type="EMBL" id="WLYI01000009">
    <property type="protein sequence ID" value="MTD19223.1"/>
    <property type="molecule type" value="Genomic_DNA"/>
</dbReference>
<gene>
    <name evidence="1" type="ORF">GIR22_08675</name>
</gene>
<name>A0A7X2RQM4_9PSED</name>